<dbReference type="EMBL" id="CP018076">
    <property type="protein sequence ID" value="APE42534.1"/>
    <property type="molecule type" value="Genomic_DNA"/>
</dbReference>
<dbReference type="Pfam" id="PF00144">
    <property type="entry name" value="Beta-lactamase"/>
    <property type="match status" value="1"/>
</dbReference>
<evidence type="ECO:0000259" key="1">
    <source>
        <dbReference type="Pfam" id="PF00144"/>
    </source>
</evidence>
<dbReference type="PANTHER" id="PTHR43283:SF3">
    <property type="entry name" value="BETA-LACTAMASE FAMILY PROTEIN (AFU_ORTHOLOGUE AFUA_5G07500)"/>
    <property type="match status" value="1"/>
</dbReference>
<feature type="domain" description="Beta-lactamase-related" evidence="1">
    <location>
        <begin position="16"/>
        <end position="396"/>
    </location>
</feature>
<dbReference type="STRING" id="1917485.BOO69_03205"/>
<dbReference type="Proteomes" id="UP000181897">
    <property type="component" value="Chromosome"/>
</dbReference>
<dbReference type="SUPFAM" id="SSF56601">
    <property type="entry name" value="beta-lactamase/transpeptidase-like"/>
    <property type="match status" value="1"/>
</dbReference>
<name>A0A1J0WEF2_9RHOB</name>
<dbReference type="Gene3D" id="3.40.710.10">
    <property type="entry name" value="DD-peptidase/beta-lactamase superfamily"/>
    <property type="match status" value="1"/>
</dbReference>
<dbReference type="AlphaFoldDB" id="A0A1J0WEF2"/>
<accession>A0A1J0WEF2</accession>
<protein>
    <submittedName>
        <fullName evidence="2">Serine hydrolase</fullName>
    </submittedName>
</protein>
<evidence type="ECO:0000313" key="3">
    <source>
        <dbReference type="Proteomes" id="UP000181897"/>
    </source>
</evidence>
<organism evidence="2 3">
    <name type="scientific">Sulfitobacter alexandrii</name>
    <dbReference type="NCBI Taxonomy" id="1917485"/>
    <lineage>
        <taxon>Bacteria</taxon>
        <taxon>Pseudomonadati</taxon>
        <taxon>Pseudomonadota</taxon>
        <taxon>Alphaproteobacteria</taxon>
        <taxon>Rhodobacterales</taxon>
        <taxon>Roseobacteraceae</taxon>
        <taxon>Sulfitobacter</taxon>
    </lineage>
</organism>
<sequence length="401" mass="43037">MGGFDAGRLDRIAVWMQSYVEQRRFAGCSVLLAQGGKEVCYHQAGLRDVAAGKPWERDTVARIYSMTKPVTSLVLMTLAEEGLFHLDAPVSDFLPAFSDMTCLVPGATRADQVEPCAPPTLHQLLTHTSGLSYAFNPGPLGKLMAEHKIEFRASQPGLAPMCDALAALPLAFRPGTRWEYSVGIDVIGRVIEVVTGQTLEEVFIERVFDPLGMHETRFSVPPAARDRFAACYTPLAEGGFTVGKAEKGPDPLRLIDGAEKSPFLSATLMSGGGGLVGTIDDYLKFTEMLRTGGAGIIGPMTLEFMMRNHLPGEIASMGPQSFAEQPMEGMGFGIGGAVLLNPGRARSPGSVGDFSWGGMASTFFWVDPVLELSAIFFTQLVPSSSYPARPQLKALVHGAMT</sequence>
<dbReference type="KEGG" id="suam:BOO69_03205"/>
<reference evidence="2 3" key="1">
    <citation type="submission" date="2016-11" db="EMBL/GenBank/DDBJ databases">
        <title>Complete genome sequence of Sulfitobacter sp. AM1-D1, a toxic bacteria associated with marine dinoflagellate Alexandrium minutum in East China Sea.</title>
        <authorList>
            <person name="Yang Q."/>
            <person name="Zhang X."/>
            <person name="Tian X."/>
        </authorList>
    </citation>
    <scope>NUCLEOTIDE SEQUENCE [LARGE SCALE GENOMIC DNA]</scope>
    <source>
        <strain evidence="2 3">AM1-D1</strain>
    </source>
</reference>
<dbReference type="InterPro" id="IPR001466">
    <property type="entry name" value="Beta-lactam-related"/>
</dbReference>
<dbReference type="GO" id="GO:0016787">
    <property type="term" value="F:hydrolase activity"/>
    <property type="evidence" value="ECO:0007669"/>
    <property type="project" value="UniProtKB-KW"/>
</dbReference>
<gene>
    <name evidence="2" type="ORF">BOO69_03205</name>
</gene>
<dbReference type="RefSeq" id="WP_071970249.1">
    <property type="nucleotide sequence ID" value="NZ_CP018076.1"/>
</dbReference>
<dbReference type="InterPro" id="IPR050789">
    <property type="entry name" value="Diverse_Enzym_Activities"/>
</dbReference>
<proteinExistence type="predicted"/>
<dbReference type="PANTHER" id="PTHR43283">
    <property type="entry name" value="BETA-LACTAMASE-RELATED"/>
    <property type="match status" value="1"/>
</dbReference>
<evidence type="ECO:0000313" key="2">
    <source>
        <dbReference type="EMBL" id="APE42534.1"/>
    </source>
</evidence>
<keyword evidence="2" id="KW-0378">Hydrolase</keyword>
<dbReference type="InterPro" id="IPR012338">
    <property type="entry name" value="Beta-lactam/transpept-like"/>
</dbReference>
<keyword evidence="3" id="KW-1185">Reference proteome</keyword>